<gene>
    <name evidence="9" type="ORF">GCM10011415_13450</name>
</gene>
<feature type="domain" description="Flagellar hook-associated protein FlgK helical" evidence="8">
    <location>
        <begin position="92"/>
        <end position="300"/>
    </location>
</feature>
<keyword evidence="10" id="KW-1185">Reference proteome</keyword>
<comment type="caution">
    <text evidence="9">The sequence shown here is derived from an EMBL/GenBank/DDBJ whole genome shotgun (WGS) entry which is preliminary data.</text>
</comment>
<organism evidence="9 10">
    <name type="scientific">Salipiger pallidus</name>
    <dbReference type="NCBI Taxonomy" id="1775170"/>
    <lineage>
        <taxon>Bacteria</taxon>
        <taxon>Pseudomonadati</taxon>
        <taxon>Pseudomonadota</taxon>
        <taxon>Alphaproteobacteria</taxon>
        <taxon>Rhodobacterales</taxon>
        <taxon>Roseobacteraceae</taxon>
        <taxon>Salipiger</taxon>
    </lineage>
</organism>
<evidence type="ECO:0000256" key="1">
    <source>
        <dbReference type="ARBA" id="ARBA00004365"/>
    </source>
</evidence>
<evidence type="ECO:0000256" key="2">
    <source>
        <dbReference type="ARBA" id="ARBA00004613"/>
    </source>
</evidence>
<keyword evidence="9" id="KW-0969">Cilium</keyword>
<dbReference type="AlphaFoldDB" id="A0A8J2ZIA8"/>
<dbReference type="Pfam" id="PF22638">
    <property type="entry name" value="FlgK_D1"/>
    <property type="match status" value="1"/>
</dbReference>
<protein>
    <recommendedName>
        <fullName evidence="4">Flagellar hook-associated protein 1</fullName>
    </recommendedName>
</protein>
<dbReference type="PANTHER" id="PTHR30033:SF2">
    <property type="entry name" value="FLAGELLAR HOOK PROTEIN"/>
    <property type="match status" value="1"/>
</dbReference>
<dbReference type="NCBIfam" id="TIGR02492">
    <property type="entry name" value="flgK_ends"/>
    <property type="match status" value="1"/>
</dbReference>
<reference evidence="9" key="1">
    <citation type="journal article" date="2014" name="Int. J. Syst. Evol. Microbiol.">
        <title>Complete genome sequence of Corynebacterium casei LMG S-19264T (=DSM 44701T), isolated from a smear-ripened cheese.</title>
        <authorList>
            <consortium name="US DOE Joint Genome Institute (JGI-PGF)"/>
            <person name="Walter F."/>
            <person name="Albersmeier A."/>
            <person name="Kalinowski J."/>
            <person name="Ruckert C."/>
        </authorList>
    </citation>
    <scope>NUCLEOTIDE SEQUENCE</scope>
    <source>
        <strain evidence="9">CGMCC 1.15762</strain>
    </source>
</reference>
<evidence type="ECO:0000259" key="7">
    <source>
        <dbReference type="Pfam" id="PF06429"/>
    </source>
</evidence>
<sequence>MSLTSALNAASSGMTVSSRWAENVSSNIGNANTEGYARRSIGITAGPNGAPQVSTIGRAVDTTLDAMYRTEVSRTASQDAVATGLDAYTSLLGDSESGNTILTNLTGFQGALGLLSVSPSDSATQRGAVDAAQGLAVALNRAGDELATTMTRTNDAIASDVGSVNARIARLQELNERVAGGLQGEARLATEDAIGTELDALAEVIDFTMRTDAQGRVELFTTGGTELLAGNQGQALRYDAQTGTLFAGAVEITPGKPGVRGISEGSLAGRITMASDTLPQMQAQLDEVASALIETMATVDTSTGGPGLFTDAGAMPGVPYEPGLAARIAVNAAVLPDEGGAVWRIRDGMGAAQPGNTGDNTLIEDMIDALDAPVGFDEAAGLGGSATIATYASTLIAGQNATRARAETEAATLASGAVAVQGTRMSFQGVNVDDELQQLTQIQQSYAANAQVLQTVAEMLDTLIAAA</sequence>
<accession>A0A8J2ZIA8</accession>
<evidence type="ECO:0000313" key="9">
    <source>
        <dbReference type="EMBL" id="GGG67686.1"/>
    </source>
</evidence>
<dbReference type="EMBL" id="BMJV01000002">
    <property type="protein sequence ID" value="GGG67686.1"/>
    <property type="molecule type" value="Genomic_DNA"/>
</dbReference>
<evidence type="ECO:0000256" key="3">
    <source>
        <dbReference type="ARBA" id="ARBA00009677"/>
    </source>
</evidence>
<dbReference type="GO" id="GO:0044780">
    <property type="term" value="P:bacterial-type flagellum assembly"/>
    <property type="evidence" value="ECO:0007669"/>
    <property type="project" value="InterPro"/>
</dbReference>
<reference evidence="9" key="2">
    <citation type="submission" date="2020-09" db="EMBL/GenBank/DDBJ databases">
        <authorList>
            <person name="Sun Q."/>
            <person name="Zhou Y."/>
        </authorList>
    </citation>
    <scope>NUCLEOTIDE SEQUENCE</scope>
    <source>
        <strain evidence="9">CGMCC 1.15762</strain>
    </source>
</reference>
<comment type="similarity">
    <text evidence="3">Belongs to the flagella basal body rod proteins family.</text>
</comment>
<dbReference type="GO" id="GO:0005198">
    <property type="term" value="F:structural molecule activity"/>
    <property type="evidence" value="ECO:0007669"/>
    <property type="project" value="InterPro"/>
</dbReference>
<keyword evidence="6" id="KW-0975">Bacterial flagellum</keyword>
<evidence type="ECO:0000259" key="8">
    <source>
        <dbReference type="Pfam" id="PF22638"/>
    </source>
</evidence>
<dbReference type="GO" id="GO:0005576">
    <property type="term" value="C:extracellular region"/>
    <property type="evidence" value="ECO:0007669"/>
    <property type="project" value="UniProtKB-SubCell"/>
</dbReference>
<dbReference type="InterPro" id="IPR010930">
    <property type="entry name" value="Flg_bb/hook_C_dom"/>
</dbReference>
<dbReference type="RefSeq" id="WP_188789455.1">
    <property type="nucleotide sequence ID" value="NZ_BMJV01000002.1"/>
</dbReference>
<name>A0A8J2ZIA8_9RHOB</name>
<proteinExistence type="inferred from homology"/>
<comment type="subcellular location">
    <subcellularLocation>
        <location evidence="1">Bacterial flagellum</location>
    </subcellularLocation>
    <subcellularLocation>
        <location evidence="2">Secreted</location>
    </subcellularLocation>
</comment>
<keyword evidence="9" id="KW-0282">Flagellum</keyword>
<dbReference type="InterPro" id="IPR002371">
    <property type="entry name" value="FlgK"/>
</dbReference>
<keyword evidence="5" id="KW-0964">Secreted</keyword>
<feature type="domain" description="Flagellar basal-body/hook protein C-terminal" evidence="7">
    <location>
        <begin position="428"/>
        <end position="464"/>
    </location>
</feature>
<dbReference type="Proteomes" id="UP000617145">
    <property type="component" value="Unassembled WGS sequence"/>
</dbReference>
<evidence type="ECO:0000256" key="6">
    <source>
        <dbReference type="ARBA" id="ARBA00023143"/>
    </source>
</evidence>
<dbReference type="InterPro" id="IPR053927">
    <property type="entry name" value="FlgK_helical"/>
</dbReference>
<evidence type="ECO:0000256" key="5">
    <source>
        <dbReference type="ARBA" id="ARBA00022525"/>
    </source>
</evidence>
<dbReference type="GO" id="GO:0009424">
    <property type="term" value="C:bacterial-type flagellum hook"/>
    <property type="evidence" value="ECO:0007669"/>
    <property type="project" value="InterPro"/>
</dbReference>
<keyword evidence="9" id="KW-0966">Cell projection</keyword>
<dbReference type="PANTHER" id="PTHR30033">
    <property type="entry name" value="FLAGELLAR HOOK-ASSOCIATED PROTEIN 1"/>
    <property type="match status" value="1"/>
</dbReference>
<evidence type="ECO:0000256" key="4">
    <source>
        <dbReference type="ARBA" id="ARBA00016244"/>
    </source>
</evidence>
<evidence type="ECO:0000313" key="10">
    <source>
        <dbReference type="Proteomes" id="UP000617145"/>
    </source>
</evidence>
<dbReference type="Pfam" id="PF06429">
    <property type="entry name" value="Flg_bbr_C"/>
    <property type="match status" value="1"/>
</dbReference>